<dbReference type="PANTHER" id="PTHR22916">
    <property type="entry name" value="GLYCOSYLTRANSFERASE"/>
    <property type="match status" value="1"/>
</dbReference>
<gene>
    <name evidence="2" type="ORF">SAMN05444338_104158</name>
</gene>
<keyword evidence="2" id="KW-0808">Transferase</keyword>
<dbReference type="RefSeq" id="WP_091430608.1">
    <property type="nucleotide sequence ID" value="NZ_FNMV01000004.1"/>
</dbReference>
<evidence type="ECO:0000313" key="2">
    <source>
        <dbReference type="EMBL" id="SDW71841.1"/>
    </source>
</evidence>
<dbReference type="Gene3D" id="3.90.550.10">
    <property type="entry name" value="Spore Coat Polysaccharide Biosynthesis Protein SpsA, Chain A"/>
    <property type="match status" value="1"/>
</dbReference>
<dbReference type="PANTHER" id="PTHR22916:SF67">
    <property type="entry name" value="COLANIC ACID BIOSYNTHESIS GLYCOSYL TRANSFERASE WCAE-RELATED"/>
    <property type="match status" value="1"/>
</dbReference>
<dbReference type="GO" id="GO:0016758">
    <property type="term" value="F:hexosyltransferase activity"/>
    <property type="evidence" value="ECO:0007669"/>
    <property type="project" value="UniProtKB-ARBA"/>
</dbReference>
<dbReference type="OrthoDB" id="9788101at2"/>
<dbReference type="CDD" id="cd06433">
    <property type="entry name" value="GT_2_WfgS_like"/>
    <property type="match status" value="1"/>
</dbReference>
<dbReference type="InterPro" id="IPR029044">
    <property type="entry name" value="Nucleotide-diphossugar_trans"/>
</dbReference>
<evidence type="ECO:0000259" key="1">
    <source>
        <dbReference type="Pfam" id="PF00535"/>
    </source>
</evidence>
<proteinExistence type="predicted"/>
<evidence type="ECO:0000313" key="3">
    <source>
        <dbReference type="Proteomes" id="UP000198569"/>
    </source>
</evidence>
<dbReference type="AlphaFoldDB" id="A0A1H2VUE7"/>
<reference evidence="3" key="1">
    <citation type="submission" date="2016-10" db="EMBL/GenBank/DDBJ databases">
        <authorList>
            <person name="Varghese N."/>
            <person name="Submissions S."/>
        </authorList>
    </citation>
    <scope>NUCLEOTIDE SEQUENCE [LARGE SCALE GENOMIC DNA]</scope>
    <source>
        <strain evidence="3">DSM 15718</strain>
    </source>
</reference>
<protein>
    <submittedName>
        <fullName evidence="2">Glycosyltransferase involved in cell wall bisynthesis</fullName>
    </submittedName>
</protein>
<sequence>MKLSIITINYNNLEGLRKTVESVVSQTWQEFEYIVIDGGSTDGSLTYIESRSDKINYWVSKPDKGVYNAMNKGIEKASGDYLLFLNSGDHLYSQDVLKQNHLHLRDKDLVYFDLQVMGPTKNFIKKYPEKLSLSYFMKDSLPHPATFIKKKAFYRTNLYDESLKIVSDWKFFMDGVCKYSFSYSRINNTLSTFYLDGVSSLKSNQGLIIQEKEKVLKQDYNFFLKEINNHKLNKQKIENLRKSIFIRVLVRLGIVNKF</sequence>
<organism evidence="2 3">
    <name type="scientific">Flavobacterium degerlachei</name>
    <dbReference type="NCBI Taxonomy" id="229203"/>
    <lineage>
        <taxon>Bacteria</taxon>
        <taxon>Pseudomonadati</taxon>
        <taxon>Bacteroidota</taxon>
        <taxon>Flavobacteriia</taxon>
        <taxon>Flavobacteriales</taxon>
        <taxon>Flavobacteriaceae</taxon>
        <taxon>Flavobacterium</taxon>
    </lineage>
</organism>
<keyword evidence="3" id="KW-1185">Reference proteome</keyword>
<dbReference type="SUPFAM" id="SSF53448">
    <property type="entry name" value="Nucleotide-diphospho-sugar transferases"/>
    <property type="match status" value="1"/>
</dbReference>
<dbReference type="Pfam" id="PF00535">
    <property type="entry name" value="Glycos_transf_2"/>
    <property type="match status" value="1"/>
</dbReference>
<feature type="domain" description="Glycosyltransferase 2-like" evidence="1">
    <location>
        <begin position="4"/>
        <end position="127"/>
    </location>
</feature>
<dbReference type="Proteomes" id="UP000198569">
    <property type="component" value="Unassembled WGS sequence"/>
</dbReference>
<dbReference type="STRING" id="229203.SAMN05444338_104158"/>
<dbReference type="InterPro" id="IPR001173">
    <property type="entry name" value="Glyco_trans_2-like"/>
</dbReference>
<name>A0A1H2VUE7_9FLAO</name>
<dbReference type="EMBL" id="FNMV01000004">
    <property type="protein sequence ID" value="SDW71841.1"/>
    <property type="molecule type" value="Genomic_DNA"/>
</dbReference>
<accession>A0A1H2VUE7</accession>